<dbReference type="EMBL" id="WSZM01000071">
    <property type="protein sequence ID" value="KAF4044417.1"/>
    <property type="molecule type" value="Genomic_DNA"/>
</dbReference>
<name>A0A833SZY6_PHYIN</name>
<comment type="caution">
    <text evidence="1">The sequence shown here is derived from an EMBL/GenBank/DDBJ whole genome shotgun (WGS) entry which is preliminary data.</text>
</comment>
<reference evidence="1" key="1">
    <citation type="submission" date="2020-04" db="EMBL/GenBank/DDBJ databases">
        <title>Hybrid Assembly of Korean Phytophthora infestans isolates.</title>
        <authorList>
            <person name="Prokchorchik M."/>
            <person name="Lee Y."/>
            <person name="Seo J."/>
            <person name="Cho J.-H."/>
            <person name="Park Y.-E."/>
            <person name="Jang D.-C."/>
            <person name="Im J.-S."/>
            <person name="Choi J.-G."/>
            <person name="Park H.-J."/>
            <person name="Lee G.-B."/>
            <person name="Lee Y.-G."/>
            <person name="Hong S.-Y."/>
            <person name="Cho K."/>
            <person name="Sohn K.H."/>
        </authorList>
    </citation>
    <scope>NUCLEOTIDE SEQUENCE</scope>
    <source>
        <strain evidence="1">KR_1_A1</strain>
    </source>
</reference>
<protein>
    <submittedName>
        <fullName evidence="1">Uncharacterized protein</fullName>
    </submittedName>
</protein>
<proteinExistence type="predicted"/>
<gene>
    <name evidence="1" type="ORF">GN244_ATG03309</name>
</gene>
<evidence type="ECO:0000313" key="1">
    <source>
        <dbReference type="EMBL" id="KAF4044417.1"/>
    </source>
</evidence>
<keyword evidence="2" id="KW-1185">Reference proteome</keyword>
<dbReference type="Proteomes" id="UP000602510">
    <property type="component" value="Unassembled WGS sequence"/>
</dbReference>
<dbReference type="AlphaFoldDB" id="A0A833SZY6"/>
<evidence type="ECO:0000313" key="2">
    <source>
        <dbReference type="Proteomes" id="UP000602510"/>
    </source>
</evidence>
<accession>A0A833SZY6</accession>
<sequence>MEHPLTKYPDPILHPLSPPRRPCGLRMDLLDTCVVRFDEFALYEEQLDLDERPLHPIPVLLGRNETMIEYKRSFELWLAVRNVSLESIQGNPRVERLLRLDHSNFRYMKLRRQHFGTTTQREINYEESERSDTWKHNEELFPADYDEGRRFRSRSELLDWRLVSPEGFLNAMEDFGPNGRMYREEKLRPIAVVLRPGETSSGYELNFQRWLPKKNTTLEMLHDDPEEERRLRQCFAYLRAYELMNRRCAERDLCTPREVPVGRNHKRSRLQSEGDNVSSSQLETLSIGQSNSIEQATNGFINKPEDDTNSNASSTTVSELLYSPNDFDAEISDDIPKNEAHVPPPGAGDGLMTTASKEGVVKSAKSDIYDSAAKLFLKAKEIEVDSVERELASDYIRVCRQFSSNEAAINDPFRRGRTDLLVPEFVGSTQTDALPAALVQEKQRRDAALASLIAYKWRNEEDRPEQDKQSSAGDKAELPHDKIAAIYDKVLQNQDEMLSLRIKLSNRLSWLKATDTDRDAQFQELRDISKALDEKLTQNSRLHEQRRLLCSNAIQSDERIRMLQ</sequence>
<organism evidence="1 2">
    <name type="scientific">Phytophthora infestans</name>
    <name type="common">Potato late blight agent</name>
    <name type="synonym">Botrytis infestans</name>
    <dbReference type="NCBI Taxonomy" id="4787"/>
    <lineage>
        <taxon>Eukaryota</taxon>
        <taxon>Sar</taxon>
        <taxon>Stramenopiles</taxon>
        <taxon>Oomycota</taxon>
        <taxon>Peronosporomycetes</taxon>
        <taxon>Peronosporales</taxon>
        <taxon>Peronosporaceae</taxon>
        <taxon>Phytophthora</taxon>
    </lineage>
</organism>